<feature type="modified residue" description="4-aspartylphosphate" evidence="2">
    <location>
        <position position="51"/>
    </location>
</feature>
<sequence>MRILFVEDDPLIREFIVEALREEGYDVIHACDGEEALAWCKRTAADVLVTDVRLPGKIDGWQIAEHCRQHHPELPVIYATGFSPVTPRPVPNSLMLRKPYHPEQIVEAVREMTAGR</sequence>
<feature type="domain" description="Response regulatory" evidence="3">
    <location>
        <begin position="2"/>
        <end position="113"/>
    </location>
</feature>
<dbReference type="Pfam" id="PF00072">
    <property type="entry name" value="Response_reg"/>
    <property type="match status" value="1"/>
</dbReference>
<dbReference type="InterPro" id="IPR001789">
    <property type="entry name" value="Sig_transdc_resp-reg_receiver"/>
</dbReference>
<evidence type="ECO:0000313" key="6">
    <source>
        <dbReference type="Proteomes" id="UP000193335"/>
    </source>
</evidence>
<evidence type="ECO:0000313" key="5">
    <source>
        <dbReference type="EMBL" id="OSJ32010.1"/>
    </source>
</evidence>
<dbReference type="AlphaFoldDB" id="A0A1Y2JMM8"/>
<gene>
    <name evidence="4" type="ORF">ABIF63_000388</name>
    <name evidence="5" type="ORF">BSZ19_20680</name>
</gene>
<keyword evidence="1 2" id="KW-0597">Phosphoprotein</keyword>
<evidence type="ECO:0000259" key="3">
    <source>
        <dbReference type="PROSITE" id="PS50110"/>
    </source>
</evidence>
<name>A0A1Y2JMM8_BRAJP</name>
<protein>
    <submittedName>
        <fullName evidence="4">CheY-like chemotaxis protein</fullName>
    </submittedName>
    <submittedName>
        <fullName evidence="5">Response regulator</fullName>
    </submittedName>
</protein>
<dbReference type="EMBL" id="NAFL01000252">
    <property type="protein sequence ID" value="OSJ32010.1"/>
    <property type="molecule type" value="Genomic_DNA"/>
</dbReference>
<reference evidence="5 6" key="1">
    <citation type="submission" date="2017-03" db="EMBL/GenBank/DDBJ databases">
        <title>Whole genome sequences of fourteen strains of Bradyrhizobium canariense and one strain of Bradyrhizobium japonicum isolated from Lupinus (Papilionoideae: Genisteae) species in Algeria.</title>
        <authorList>
            <person name="Crovadore J."/>
            <person name="Chekireb D."/>
            <person name="Brachmann A."/>
            <person name="Chablais R."/>
            <person name="Cochard B."/>
            <person name="Lefort F."/>
        </authorList>
    </citation>
    <scope>NUCLEOTIDE SEQUENCE [LARGE SCALE GENOMIC DNA]</scope>
    <source>
        <strain evidence="5 6">UBMA197</strain>
    </source>
</reference>
<dbReference type="PROSITE" id="PS50110">
    <property type="entry name" value="RESPONSE_REGULATORY"/>
    <property type="match status" value="1"/>
</dbReference>
<keyword evidence="7" id="KW-1185">Reference proteome</keyword>
<accession>A0A1Y2JMM8</accession>
<dbReference type="EMBL" id="JBEPTQ010000001">
    <property type="protein sequence ID" value="MET4716285.1"/>
    <property type="molecule type" value="Genomic_DNA"/>
</dbReference>
<proteinExistence type="predicted"/>
<dbReference type="Proteomes" id="UP001549291">
    <property type="component" value="Unassembled WGS sequence"/>
</dbReference>
<comment type="caution">
    <text evidence="5">The sequence shown here is derived from an EMBL/GenBank/DDBJ whole genome shotgun (WGS) entry which is preliminary data.</text>
</comment>
<dbReference type="Proteomes" id="UP000193335">
    <property type="component" value="Unassembled WGS sequence"/>
</dbReference>
<dbReference type="PANTHER" id="PTHR44591:SF21">
    <property type="entry name" value="TWO-COMPONENT RESPONSE REGULATOR"/>
    <property type="match status" value="1"/>
</dbReference>
<dbReference type="PANTHER" id="PTHR44591">
    <property type="entry name" value="STRESS RESPONSE REGULATOR PROTEIN 1"/>
    <property type="match status" value="1"/>
</dbReference>
<evidence type="ECO:0000256" key="1">
    <source>
        <dbReference type="ARBA" id="ARBA00022553"/>
    </source>
</evidence>
<evidence type="ECO:0000256" key="2">
    <source>
        <dbReference type="PROSITE-ProRule" id="PRU00169"/>
    </source>
</evidence>
<dbReference type="InterPro" id="IPR011006">
    <property type="entry name" value="CheY-like_superfamily"/>
</dbReference>
<organism evidence="5 6">
    <name type="scientific">Bradyrhizobium japonicum</name>
    <dbReference type="NCBI Taxonomy" id="375"/>
    <lineage>
        <taxon>Bacteria</taxon>
        <taxon>Pseudomonadati</taxon>
        <taxon>Pseudomonadota</taxon>
        <taxon>Alphaproteobacteria</taxon>
        <taxon>Hyphomicrobiales</taxon>
        <taxon>Nitrobacteraceae</taxon>
        <taxon>Bradyrhizobium</taxon>
    </lineage>
</organism>
<dbReference type="InterPro" id="IPR050595">
    <property type="entry name" value="Bact_response_regulator"/>
</dbReference>
<dbReference type="GO" id="GO:0000160">
    <property type="term" value="P:phosphorelay signal transduction system"/>
    <property type="evidence" value="ECO:0007669"/>
    <property type="project" value="InterPro"/>
</dbReference>
<reference evidence="4 7" key="2">
    <citation type="submission" date="2024-06" db="EMBL/GenBank/DDBJ databases">
        <title>Genomic Encyclopedia of Type Strains, Phase V (KMG-V): Genome sequencing to study the core and pangenomes of soil and plant-associated prokaryotes.</title>
        <authorList>
            <person name="Whitman W."/>
        </authorList>
    </citation>
    <scope>NUCLEOTIDE SEQUENCE [LARGE SCALE GENOMIC DNA]</scope>
    <source>
        <strain evidence="4 7">USDA 160</strain>
    </source>
</reference>
<dbReference type="RefSeq" id="WP_084795139.1">
    <property type="nucleotide sequence ID" value="NZ_JBEPTQ010000001.1"/>
</dbReference>
<dbReference type="SUPFAM" id="SSF52172">
    <property type="entry name" value="CheY-like"/>
    <property type="match status" value="1"/>
</dbReference>
<evidence type="ECO:0000313" key="4">
    <source>
        <dbReference type="EMBL" id="MET4716285.1"/>
    </source>
</evidence>
<dbReference type="SMART" id="SM00448">
    <property type="entry name" value="REC"/>
    <property type="match status" value="1"/>
</dbReference>
<evidence type="ECO:0000313" key="7">
    <source>
        <dbReference type="Proteomes" id="UP001549291"/>
    </source>
</evidence>
<dbReference type="Gene3D" id="3.40.50.2300">
    <property type="match status" value="1"/>
</dbReference>